<comment type="caution">
    <text evidence="2">The sequence shown here is derived from an EMBL/GenBank/DDBJ whole genome shotgun (WGS) entry which is preliminary data.</text>
</comment>
<feature type="transmembrane region" description="Helical" evidence="1">
    <location>
        <begin position="232"/>
        <end position="250"/>
    </location>
</feature>
<keyword evidence="1" id="KW-0812">Transmembrane</keyword>
<protein>
    <recommendedName>
        <fullName evidence="4">Stage II sporulation protein M</fullName>
    </recommendedName>
</protein>
<dbReference type="AlphaFoldDB" id="A0A8T5GF30"/>
<accession>A0A8T5GF30</accession>
<evidence type="ECO:0000313" key="2">
    <source>
        <dbReference type="EMBL" id="MBT4870744.1"/>
    </source>
</evidence>
<evidence type="ECO:0000313" key="3">
    <source>
        <dbReference type="Proteomes" id="UP000722459"/>
    </source>
</evidence>
<keyword evidence="1" id="KW-1133">Transmembrane helix</keyword>
<evidence type="ECO:0008006" key="4">
    <source>
        <dbReference type="Google" id="ProtNLM"/>
    </source>
</evidence>
<feature type="transmembrane region" description="Helical" evidence="1">
    <location>
        <begin position="44"/>
        <end position="63"/>
    </location>
</feature>
<name>A0A8T5GF30_9ARCH</name>
<evidence type="ECO:0000256" key="1">
    <source>
        <dbReference type="SAM" id="Phobius"/>
    </source>
</evidence>
<sequence>MVLESLIGEKNIRKHPIYMLLITFIISIGSIIAAYHIAPSHSSVLSVAFITIGLIPVVHNILTKEEYEEAIERKSSVTFFARHFNLILIYVLIFVGVILAFTFAYVAFPADVNQTVFSEQIKSFCWMQPGSCEGSIPLSITGQATAAGLDYCRVPEMQDPFACSFVIFQNNAQVLIFIIILSLLYGAGAIYIIAWNASIIGLFFGEMILTFEYGKAFGFAILMVIGHGAPELFAYVFGALAGAVLSAMVSRGQFLSHEFSTIIKDVLFLAGLGLFSVAYGSFVEGVGIVGYADLSVILGFIYLLIIIFLVFFYGKKRIKK</sequence>
<keyword evidence="1" id="KW-0472">Membrane</keyword>
<feature type="transmembrane region" description="Helical" evidence="1">
    <location>
        <begin position="207"/>
        <end position="226"/>
    </location>
</feature>
<reference evidence="2" key="1">
    <citation type="journal article" date="2021" name="ISME J.">
        <title>Mercury methylation by metabolically versatile and cosmopolitan marine bacteria.</title>
        <authorList>
            <person name="Lin H."/>
            <person name="Ascher D.B."/>
            <person name="Myung Y."/>
            <person name="Lamborg C.H."/>
            <person name="Hallam S.J."/>
            <person name="Gionfriddo C.M."/>
            <person name="Holt K.E."/>
            <person name="Moreau J.W."/>
        </authorList>
    </citation>
    <scope>NUCLEOTIDE SEQUENCE</scope>
    <source>
        <strain evidence="2">SI075_bin30</strain>
    </source>
</reference>
<gene>
    <name evidence="2" type="ORF">HON47_04170</name>
</gene>
<feature type="transmembrane region" description="Helical" evidence="1">
    <location>
        <begin position="17"/>
        <end position="38"/>
    </location>
</feature>
<organism evidence="2 3">
    <name type="scientific">Candidatus Iainarchaeum sp</name>
    <dbReference type="NCBI Taxonomy" id="3101447"/>
    <lineage>
        <taxon>Archaea</taxon>
        <taxon>Candidatus Iainarchaeota</taxon>
        <taxon>Candidatus Iainarchaeia</taxon>
        <taxon>Candidatus Iainarchaeales</taxon>
        <taxon>Candidatus Iainarchaeaceae</taxon>
        <taxon>Candidatus Iainarchaeum</taxon>
    </lineage>
</organism>
<feature type="transmembrane region" description="Helical" evidence="1">
    <location>
        <begin position="262"/>
        <end position="282"/>
    </location>
</feature>
<feature type="transmembrane region" description="Helical" evidence="1">
    <location>
        <begin position="294"/>
        <end position="314"/>
    </location>
</feature>
<dbReference type="Proteomes" id="UP000722459">
    <property type="component" value="Unassembled WGS sequence"/>
</dbReference>
<feature type="transmembrane region" description="Helical" evidence="1">
    <location>
        <begin position="174"/>
        <end position="195"/>
    </location>
</feature>
<proteinExistence type="predicted"/>
<feature type="transmembrane region" description="Helical" evidence="1">
    <location>
        <begin position="84"/>
        <end position="108"/>
    </location>
</feature>
<dbReference type="EMBL" id="JABJNZ010000057">
    <property type="protein sequence ID" value="MBT4870744.1"/>
    <property type="molecule type" value="Genomic_DNA"/>
</dbReference>